<dbReference type="Proteomes" id="UP001058124">
    <property type="component" value="Unassembled WGS sequence"/>
</dbReference>
<dbReference type="EMBL" id="BRLH01000001">
    <property type="protein sequence ID" value="GKX53905.1"/>
    <property type="molecule type" value="Genomic_DNA"/>
</dbReference>
<keyword evidence="2" id="KW-1185">Reference proteome</keyword>
<evidence type="ECO:0000313" key="1">
    <source>
        <dbReference type="EMBL" id="GKX53905.1"/>
    </source>
</evidence>
<evidence type="ECO:0000313" key="2">
    <source>
        <dbReference type="Proteomes" id="UP001058124"/>
    </source>
</evidence>
<gene>
    <name evidence="1" type="ORF">SOASR030_00170</name>
</gene>
<accession>A0AAV5MW69</accession>
<protein>
    <recommendedName>
        <fullName evidence="3">XRE family transcriptional regulator</fullName>
    </recommendedName>
</protein>
<organism evidence="1 2">
    <name type="scientific">Leminorella grimontii</name>
    <dbReference type="NCBI Taxonomy" id="82981"/>
    <lineage>
        <taxon>Bacteria</taxon>
        <taxon>Pseudomonadati</taxon>
        <taxon>Pseudomonadota</taxon>
        <taxon>Gammaproteobacteria</taxon>
        <taxon>Enterobacterales</taxon>
        <taxon>Budviciaceae</taxon>
        <taxon>Leminorella</taxon>
    </lineage>
</organism>
<evidence type="ECO:0008006" key="3">
    <source>
        <dbReference type="Google" id="ProtNLM"/>
    </source>
</evidence>
<proteinExistence type="predicted"/>
<comment type="caution">
    <text evidence="1">The sequence shown here is derived from an EMBL/GenBank/DDBJ whole genome shotgun (WGS) entry which is preliminary data.</text>
</comment>
<reference evidence="1" key="1">
    <citation type="submission" date="2022-06" db="EMBL/GenBank/DDBJ databases">
        <title>Draft genome sequences of Leminorella grimontii str. JCM5902.</title>
        <authorList>
            <person name="Wakabayashi Y."/>
            <person name="Kojima K."/>
        </authorList>
    </citation>
    <scope>NUCLEOTIDE SEQUENCE</scope>
    <source>
        <strain evidence="1">JCM 5902</strain>
    </source>
</reference>
<sequence length="61" mass="7319">MIINFVEELKNAQLRLNLTQVKMCEVLYGVPLRTYQSWLLGEKLPPIYYQHLILYRLSNCF</sequence>
<dbReference type="AlphaFoldDB" id="A0AAV5MW69"/>
<name>A0AAV5MW69_9GAMM</name>